<dbReference type="Proteomes" id="UP001597034">
    <property type="component" value="Unassembled WGS sequence"/>
</dbReference>
<keyword evidence="4" id="KW-1185">Reference proteome</keyword>
<accession>A0ABD6DNZ3</accession>
<name>A0ABD6DNZ3_9EURY</name>
<evidence type="ECO:0000256" key="2">
    <source>
        <dbReference type="ARBA" id="ARBA00022695"/>
    </source>
</evidence>
<dbReference type="InterPro" id="IPR029044">
    <property type="entry name" value="Nucleotide-diphossugar_trans"/>
</dbReference>
<dbReference type="CDD" id="cd02517">
    <property type="entry name" value="CMP-KDO-Synthetase"/>
    <property type="match status" value="1"/>
</dbReference>
<dbReference type="Pfam" id="PF02348">
    <property type="entry name" value="CTP_transf_3"/>
    <property type="match status" value="1"/>
</dbReference>
<proteinExistence type="predicted"/>
<sequence length="253" mass="28433">MRTVAVIPARMGSTRYPGKPLCDIHGLPMIEHVYRRTRMSDSLDATYIATPNEEIREAAEEFGAPVIMTGEHTRCTSRVAEAAQGLDADVVVVMQGDEPLIRPEMVDTAVEPMLDDPDIGCVNLASRIRDREVFEDENTVKVVLDGDDRALYFSREPIPNLHDVAFEDARVYEQVCAMPFRTELLQTFVELPETPLERAESIDMLRLLEHGFDVDVVETDVETHAVDTPADHERVNEMMAGDDLFAEYAPREA</sequence>
<dbReference type="PANTHER" id="PTHR42866:SF2">
    <property type="entry name" value="3-DEOXY-MANNO-OCTULOSONATE CYTIDYLYLTRANSFERASE, MITOCHONDRIAL"/>
    <property type="match status" value="1"/>
</dbReference>
<dbReference type="PANTHER" id="PTHR42866">
    <property type="entry name" value="3-DEOXY-MANNO-OCTULOSONATE CYTIDYLYLTRANSFERASE"/>
    <property type="match status" value="1"/>
</dbReference>
<dbReference type="EMBL" id="JBHUDO010000004">
    <property type="protein sequence ID" value="MFD1647743.1"/>
    <property type="molecule type" value="Genomic_DNA"/>
</dbReference>
<comment type="caution">
    <text evidence="3">The sequence shown here is derived from an EMBL/GenBank/DDBJ whole genome shotgun (WGS) entry which is preliminary data.</text>
</comment>
<evidence type="ECO:0000256" key="1">
    <source>
        <dbReference type="ARBA" id="ARBA00022679"/>
    </source>
</evidence>
<dbReference type="RefSeq" id="WP_256401778.1">
    <property type="nucleotide sequence ID" value="NZ_JANHJR010000004.1"/>
</dbReference>
<organism evidence="3 4">
    <name type="scientific">Haloarchaeobius litoreus</name>
    <dbReference type="NCBI Taxonomy" id="755306"/>
    <lineage>
        <taxon>Archaea</taxon>
        <taxon>Methanobacteriati</taxon>
        <taxon>Methanobacteriota</taxon>
        <taxon>Stenosarchaea group</taxon>
        <taxon>Halobacteria</taxon>
        <taxon>Halobacteriales</taxon>
        <taxon>Halorubellaceae</taxon>
        <taxon>Haloarchaeobius</taxon>
    </lineage>
</organism>
<dbReference type="NCBIfam" id="NF003952">
    <property type="entry name" value="PRK05450.1-5"/>
    <property type="match status" value="1"/>
</dbReference>
<keyword evidence="2 3" id="KW-0548">Nucleotidyltransferase</keyword>
<evidence type="ECO:0000313" key="3">
    <source>
        <dbReference type="EMBL" id="MFD1647743.1"/>
    </source>
</evidence>
<dbReference type="InterPro" id="IPR003329">
    <property type="entry name" value="Cytidylyl_trans"/>
</dbReference>
<keyword evidence="1" id="KW-0808">Transferase</keyword>
<evidence type="ECO:0000313" key="4">
    <source>
        <dbReference type="Proteomes" id="UP001597034"/>
    </source>
</evidence>
<dbReference type="GO" id="GO:0016779">
    <property type="term" value="F:nucleotidyltransferase activity"/>
    <property type="evidence" value="ECO:0007669"/>
    <property type="project" value="UniProtKB-KW"/>
</dbReference>
<protein>
    <submittedName>
        <fullName evidence="3">3-deoxy-manno-octulosonate cytidylyltransferase</fullName>
    </submittedName>
</protein>
<reference evidence="3 4" key="1">
    <citation type="journal article" date="2019" name="Int. J. Syst. Evol. Microbiol.">
        <title>The Global Catalogue of Microorganisms (GCM) 10K type strain sequencing project: providing services to taxonomists for standard genome sequencing and annotation.</title>
        <authorList>
            <consortium name="The Broad Institute Genomics Platform"/>
            <consortium name="The Broad Institute Genome Sequencing Center for Infectious Disease"/>
            <person name="Wu L."/>
            <person name="Ma J."/>
        </authorList>
    </citation>
    <scope>NUCLEOTIDE SEQUENCE [LARGE SCALE GENOMIC DNA]</scope>
    <source>
        <strain evidence="3 4">CGMCC 1.10390</strain>
    </source>
</reference>
<dbReference type="InterPro" id="IPR004528">
    <property type="entry name" value="KdsB"/>
</dbReference>
<gene>
    <name evidence="3" type="ORF">ACFSBL_18785</name>
</gene>
<dbReference type="AlphaFoldDB" id="A0ABD6DNZ3"/>
<dbReference type="SUPFAM" id="SSF53448">
    <property type="entry name" value="Nucleotide-diphospho-sugar transferases"/>
    <property type="match status" value="1"/>
</dbReference>
<dbReference type="NCBIfam" id="NF009905">
    <property type="entry name" value="PRK13368.1"/>
    <property type="match status" value="1"/>
</dbReference>
<dbReference type="Gene3D" id="3.90.550.10">
    <property type="entry name" value="Spore Coat Polysaccharide Biosynthesis Protein SpsA, Chain A"/>
    <property type="match status" value="1"/>
</dbReference>